<dbReference type="Pfam" id="PF23544">
    <property type="entry name" value="AtuA_ferredoxin"/>
    <property type="match status" value="1"/>
</dbReference>
<organism evidence="2 3">
    <name type="scientific">Butyrivibrio fibrisolvens</name>
    <dbReference type="NCBI Taxonomy" id="831"/>
    <lineage>
        <taxon>Bacteria</taxon>
        <taxon>Bacillati</taxon>
        <taxon>Bacillota</taxon>
        <taxon>Clostridia</taxon>
        <taxon>Lachnospirales</taxon>
        <taxon>Lachnospiraceae</taxon>
        <taxon>Butyrivibrio</taxon>
    </lineage>
</organism>
<protein>
    <recommendedName>
        <fullName evidence="1">AtuA-like ferredoxin-fold domain-containing protein</fullName>
    </recommendedName>
</protein>
<dbReference type="RefSeq" id="WP_074757383.1">
    <property type="nucleotide sequence ID" value="NZ_FOGJ01000021.1"/>
</dbReference>
<reference evidence="2 3" key="1">
    <citation type="submission" date="2016-10" db="EMBL/GenBank/DDBJ databases">
        <authorList>
            <person name="de Groot N.N."/>
        </authorList>
    </citation>
    <scope>NUCLEOTIDE SEQUENCE [LARGE SCALE GENOMIC DNA]</scope>
    <source>
        <strain evidence="2 3">AR40</strain>
    </source>
</reference>
<dbReference type="InterPro" id="IPR056362">
    <property type="entry name" value="AtuA-like_ferredoxin_dom"/>
</dbReference>
<proteinExistence type="predicted"/>
<sequence length="131" mass="14931">MPRIYLYDIAHGRSGDKGDTSNVCVFARRSEFYDIIKREVTPTRLKEYFGDMVKGDIIRYDVETLLGMNFVMHHALGGGATMSLRLDSLGKSMGSAVMRMKIDVSDEELEMIQKLGARLMPFEDPYEEVRV</sequence>
<gene>
    <name evidence="2" type="ORF">SAMN04487884_12110</name>
</gene>
<accession>A0A1H9V3W2</accession>
<evidence type="ECO:0000313" key="3">
    <source>
        <dbReference type="Proteomes" id="UP000182584"/>
    </source>
</evidence>
<dbReference type="AlphaFoldDB" id="A0A1H9V3W2"/>
<dbReference type="PANTHER" id="PTHR47708:SF2">
    <property type="entry name" value="SI:CH73-132F6.5"/>
    <property type="match status" value="1"/>
</dbReference>
<feature type="domain" description="AtuA-like ferredoxin-fold" evidence="1">
    <location>
        <begin position="5"/>
        <end position="102"/>
    </location>
</feature>
<dbReference type="EMBL" id="FOGJ01000021">
    <property type="protein sequence ID" value="SES16064.1"/>
    <property type="molecule type" value="Genomic_DNA"/>
</dbReference>
<dbReference type="Proteomes" id="UP000182584">
    <property type="component" value="Unassembled WGS sequence"/>
</dbReference>
<dbReference type="PANTHER" id="PTHR47708">
    <property type="match status" value="1"/>
</dbReference>
<evidence type="ECO:0000313" key="2">
    <source>
        <dbReference type="EMBL" id="SES16064.1"/>
    </source>
</evidence>
<evidence type="ECO:0000259" key="1">
    <source>
        <dbReference type="Pfam" id="PF23544"/>
    </source>
</evidence>
<name>A0A1H9V3W2_BUTFI</name>